<dbReference type="PANTHER" id="PTHR43685:SF2">
    <property type="entry name" value="GLYCOSYLTRANSFERASE 2-LIKE DOMAIN-CONTAINING PROTEIN"/>
    <property type="match status" value="1"/>
</dbReference>
<gene>
    <name evidence="2" type="ordered locus">Hbal_2148</name>
</gene>
<evidence type="ECO:0000313" key="3">
    <source>
        <dbReference type="Proteomes" id="UP000002745"/>
    </source>
</evidence>
<dbReference type="OrthoDB" id="5291101at2"/>
<evidence type="ECO:0000313" key="2">
    <source>
        <dbReference type="EMBL" id="ACT59829.1"/>
    </source>
</evidence>
<reference evidence="3" key="1">
    <citation type="journal article" date="2011" name="J. Bacteriol.">
        <title>Genome sequences of eight morphologically diverse alphaproteobacteria.</title>
        <authorList>
            <consortium name="US DOE Joint Genome Institute"/>
            <person name="Brown P.J."/>
            <person name="Kysela D.T."/>
            <person name="Buechlein A."/>
            <person name="Hemmerich C."/>
            <person name="Brun Y.V."/>
        </authorList>
    </citation>
    <scope>NUCLEOTIDE SEQUENCE [LARGE SCALE GENOMIC DNA]</scope>
    <source>
        <strain evidence="3">ATCC 49814 / DSM 5838 / IFAM 1418</strain>
    </source>
</reference>
<dbReference type="AlphaFoldDB" id="C6XLZ7"/>
<name>C6XLZ7_HIRBI</name>
<dbReference type="HOGENOM" id="CLU_025996_0_0_5"/>
<dbReference type="SUPFAM" id="SSF53448">
    <property type="entry name" value="Nucleotide-diphospho-sugar transferases"/>
    <property type="match status" value="1"/>
</dbReference>
<dbReference type="EMBL" id="CP001678">
    <property type="protein sequence ID" value="ACT59829.1"/>
    <property type="molecule type" value="Genomic_DNA"/>
</dbReference>
<dbReference type="PANTHER" id="PTHR43685">
    <property type="entry name" value="GLYCOSYLTRANSFERASE"/>
    <property type="match status" value="1"/>
</dbReference>
<dbReference type="Proteomes" id="UP000002745">
    <property type="component" value="Chromosome"/>
</dbReference>
<dbReference type="RefSeq" id="WP_015827979.1">
    <property type="nucleotide sequence ID" value="NC_012982.1"/>
</dbReference>
<dbReference type="Pfam" id="PF00535">
    <property type="entry name" value="Glycos_transf_2"/>
    <property type="match status" value="1"/>
</dbReference>
<dbReference type="KEGG" id="hba:Hbal_2148"/>
<keyword evidence="2" id="KW-0808">Transferase</keyword>
<dbReference type="InterPro" id="IPR001173">
    <property type="entry name" value="Glyco_trans_2-like"/>
</dbReference>
<dbReference type="InterPro" id="IPR050834">
    <property type="entry name" value="Glycosyltransf_2"/>
</dbReference>
<dbReference type="CAZy" id="GT2">
    <property type="family name" value="Glycosyltransferase Family 2"/>
</dbReference>
<feature type="domain" description="Glycosyltransferase 2-like" evidence="1">
    <location>
        <begin position="5"/>
        <end position="167"/>
    </location>
</feature>
<organism evidence="2 3">
    <name type="scientific">Hirschia baltica (strain ATCC 49814 / DSM 5838 / IFAM 1418)</name>
    <dbReference type="NCBI Taxonomy" id="582402"/>
    <lineage>
        <taxon>Bacteria</taxon>
        <taxon>Pseudomonadati</taxon>
        <taxon>Pseudomonadota</taxon>
        <taxon>Alphaproteobacteria</taxon>
        <taxon>Hyphomonadales</taxon>
        <taxon>Hyphomonadaceae</taxon>
        <taxon>Hirschia</taxon>
    </lineage>
</organism>
<dbReference type="InterPro" id="IPR029044">
    <property type="entry name" value="Nucleotide-diphossugar_trans"/>
</dbReference>
<protein>
    <submittedName>
        <fullName evidence="2">Glycosyl transferase family 2</fullName>
    </submittedName>
</protein>
<dbReference type="eggNOG" id="COG1216">
    <property type="taxonomic scope" value="Bacteria"/>
</dbReference>
<accession>C6XLZ7</accession>
<keyword evidence="3" id="KW-1185">Reference proteome</keyword>
<dbReference type="Gene3D" id="3.90.550.10">
    <property type="entry name" value="Spore Coat Polysaccharide Biosynthesis Protein SpsA, Chain A"/>
    <property type="match status" value="1"/>
</dbReference>
<dbReference type="GO" id="GO:0016740">
    <property type="term" value="F:transferase activity"/>
    <property type="evidence" value="ECO:0007669"/>
    <property type="project" value="UniProtKB-KW"/>
</dbReference>
<dbReference type="STRING" id="582402.Hbal_2148"/>
<sequence>MERTSVIIPTYNRADFLVEALESVLNQTLPPAEILVMDDGSPDDTAARMQAYGDRIRYIQKDNSGKADTLNQALKLTQNPLIWIMDDDDIAHPDALENLTKLLDGQPEIGIAYGKYNRFSINEQNGERVFQDVGHWTDCEANIFFTTTLQDFFVHHPGMLVRKSAYDAAGPFSLDYPRLEDYEMLVRLAQVTRTANTNSSIFLQRQHEGDRVGGLVAAERTQRWIDEEKQFFTKLYNELDLNTYLNVFKKYDLSPLEKRQALIQRAVIMARKKLWHFALSDLEQASSIEAESNPSLSSGEAAILRFILFSKYGSTELIEDNYIVEDLKKIAKISSIGSLITKSIARSQIWFIRNSAKTYQFAALRKHAAIMVSLYLAG</sequence>
<proteinExistence type="predicted"/>
<evidence type="ECO:0000259" key="1">
    <source>
        <dbReference type="Pfam" id="PF00535"/>
    </source>
</evidence>